<accession>A0A1C7H1B8</accession>
<dbReference type="InterPro" id="IPR002559">
    <property type="entry name" value="Transposase_11"/>
</dbReference>
<dbReference type="KEGG" id="bcae:A4V03_00270"/>
<dbReference type="AlphaFoldDB" id="A0A1C7H1B8"/>
<dbReference type="Proteomes" id="UP000092631">
    <property type="component" value="Chromosome"/>
</dbReference>
<dbReference type="Pfam" id="PF13808">
    <property type="entry name" value="DDE_Tnp_1_assoc"/>
    <property type="match status" value="1"/>
</dbReference>
<reference evidence="4" key="2">
    <citation type="submission" date="2017-04" db="EMBL/GenBank/DDBJ databases">
        <title>Complete Genome Sequences of Twelve Strains of a Stable Defined Moderately Diverse Mouse Microbiota 2 (sDMDMm2).</title>
        <authorList>
            <person name="Uchimura Y."/>
            <person name="Wyss M."/>
            <person name="Brugiroux S."/>
            <person name="Limenitakis J.P."/>
            <person name="Stecher B."/>
            <person name="McCoy K.D."/>
            <person name="Macpherson A.J."/>
        </authorList>
    </citation>
    <scope>NUCLEOTIDE SEQUENCE</scope>
    <source>
        <strain evidence="4 7">I48</strain>
    </source>
</reference>
<dbReference type="GO" id="GO:0003677">
    <property type="term" value="F:DNA binding"/>
    <property type="evidence" value="ECO:0007669"/>
    <property type="project" value="InterPro"/>
</dbReference>
<evidence type="ECO:0000259" key="2">
    <source>
        <dbReference type="Pfam" id="PF13808"/>
    </source>
</evidence>
<evidence type="ECO:0000313" key="4">
    <source>
        <dbReference type="EMBL" id="ANU58425.1"/>
    </source>
</evidence>
<dbReference type="NCBIfam" id="NF033564">
    <property type="entry name" value="transpos_ISAs1"/>
    <property type="match status" value="1"/>
</dbReference>
<dbReference type="InterPro" id="IPR051698">
    <property type="entry name" value="Transposase_11-like"/>
</dbReference>
<dbReference type="KEGG" id="bcae:A4V03_13300"/>
<gene>
    <name evidence="3" type="ORF">A4V03_00270</name>
    <name evidence="4" type="ORF">A4V03_13300</name>
    <name evidence="5" type="ORF">A4V03_17935</name>
    <name evidence="6" type="ORF">A4V03_19855</name>
</gene>
<dbReference type="GO" id="GO:0004803">
    <property type="term" value="F:transposase activity"/>
    <property type="evidence" value="ECO:0007669"/>
    <property type="project" value="InterPro"/>
</dbReference>
<evidence type="ECO:0000313" key="3">
    <source>
        <dbReference type="EMBL" id="ANU56195.1"/>
    </source>
</evidence>
<dbReference type="KEGG" id="bcae:A4V03_17935"/>
<dbReference type="EMBL" id="CP015401">
    <property type="protein sequence ID" value="ANU59550.1"/>
    <property type="molecule type" value="Genomic_DNA"/>
</dbReference>
<dbReference type="PANTHER" id="PTHR30298:SF0">
    <property type="entry name" value="PROTEIN YBFL-RELATED"/>
    <property type="match status" value="1"/>
</dbReference>
<dbReference type="EMBL" id="CP015401">
    <property type="protein sequence ID" value="ANU56195.1"/>
    <property type="molecule type" value="Genomic_DNA"/>
</dbReference>
<evidence type="ECO:0000313" key="5">
    <source>
        <dbReference type="EMBL" id="ANU59205.1"/>
    </source>
</evidence>
<dbReference type="Pfam" id="PF01609">
    <property type="entry name" value="DDE_Tnp_1"/>
    <property type="match status" value="1"/>
</dbReference>
<dbReference type="EMBL" id="CP015401">
    <property type="protein sequence ID" value="ANU59205.1"/>
    <property type="molecule type" value="Genomic_DNA"/>
</dbReference>
<proteinExistence type="predicted"/>
<dbReference type="EMBL" id="CP015401">
    <property type="protein sequence ID" value="ANU58425.1"/>
    <property type="molecule type" value="Genomic_DNA"/>
</dbReference>
<protein>
    <submittedName>
        <fullName evidence="4">ISAs1 family transposase</fullName>
    </submittedName>
</protein>
<dbReference type="PANTHER" id="PTHR30298">
    <property type="entry name" value="H REPEAT-ASSOCIATED PREDICTED TRANSPOSASE"/>
    <property type="match status" value="1"/>
</dbReference>
<reference evidence="7" key="1">
    <citation type="submission" date="2016-04" db="EMBL/GenBank/DDBJ databases">
        <title>Complete Genome Sequences of Twelve Strains of a Stable Defined Moderately Diverse Mouse Microbiota 2 (sDMDMm2).</title>
        <authorList>
            <person name="Uchimura Y."/>
            <person name="Wyss M."/>
            <person name="Brugiroux S."/>
            <person name="Limenitakis J.P."/>
            <person name="Stecher B."/>
            <person name="McCoy K.D."/>
            <person name="Macpherson A.J."/>
        </authorList>
    </citation>
    <scope>NUCLEOTIDE SEQUENCE [LARGE SCALE GENOMIC DNA]</scope>
    <source>
        <strain evidence="5 7">I48</strain>
    </source>
</reference>
<dbReference type="GeneID" id="82189387"/>
<name>A0A1C7H1B8_9BACE</name>
<keyword evidence="7" id="KW-1185">Reference proteome</keyword>
<sequence length="430" mass="49565">MDKIAKDFLINDELARHMASMSEAIDTIDPREKNKVTYSGKLIMLVTLSGIFCDCQSWNDIADFARYKKDFLRRFIPDLETTPSHDTLRRFFCIIKTEKLESCYREWARNMRGDSPSIEDCDWSKVQINEGNDLYTNRHIAIDGKTIRGAINADKLVQESAGKITKEQASVAKLHVVSAFLSDMSLSLGQERVSIKENEIVAIPKLLDDIDIRQGDVVTIDALGTQKKIVEKIVEKQADYLLEVKDNHLKLRENIENDAEYLLISGRKNDFIKRAEETTEGHGFMVTRTCISCSEPSRLGFCYRDWKNLRTYGMIKTEKINIATGEIQNEKHCFISSLVNNPELILKYKRKHWAVENGLHWQLDVTFNEDDGRKMMNSAQNFSTLTKMALTILKNYQDEDKKTSVNRKRKKAGWSDEYLTNLIDTFIKAF</sequence>
<dbReference type="RefSeq" id="WP_065537499.1">
    <property type="nucleotide sequence ID" value="NZ_CP015401.2"/>
</dbReference>
<dbReference type="KEGG" id="bcae:A4V03_19855"/>
<dbReference type="InterPro" id="IPR047647">
    <property type="entry name" value="ISAs1_transpos"/>
</dbReference>
<feature type="domain" description="Transposase IS4-like" evidence="1">
    <location>
        <begin position="138"/>
        <end position="390"/>
    </location>
</feature>
<evidence type="ECO:0000313" key="6">
    <source>
        <dbReference type="EMBL" id="ANU59550.1"/>
    </source>
</evidence>
<evidence type="ECO:0000259" key="1">
    <source>
        <dbReference type="Pfam" id="PF01609"/>
    </source>
</evidence>
<feature type="domain" description="H repeat-associated protein N-terminal" evidence="2">
    <location>
        <begin position="29"/>
        <end position="108"/>
    </location>
</feature>
<evidence type="ECO:0000313" key="7">
    <source>
        <dbReference type="Proteomes" id="UP000092631"/>
    </source>
</evidence>
<dbReference type="GO" id="GO:0006313">
    <property type="term" value="P:DNA transposition"/>
    <property type="evidence" value="ECO:0007669"/>
    <property type="project" value="InterPro"/>
</dbReference>
<organism evidence="4 7">
    <name type="scientific">Bacteroides caecimuris</name>
    <dbReference type="NCBI Taxonomy" id="1796613"/>
    <lineage>
        <taxon>Bacteria</taxon>
        <taxon>Pseudomonadati</taxon>
        <taxon>Bacteroidota</taxon>
        <taxon>Bacteroidia</taxon>
        <taxon>Bacteroidales</taxon>
        <taxon>Bacteroidaceae</taxon>
        <taxon>Bacteroides</taxon>
    </lineage>
</organism>
<dbReference type="OrthoDB" id="9815086at2"/>
<dbReference type="InterPro" id="IPR032806">
    <property type="entry name" value="YbfD_N"/>
</dbReference>